<dbReference type="PANTHER" id="PTHR43197">
    <property type="entry name" value="UTP--GLUCOSE-1-PHOSPHATE URIDYLYLTRANSFERASE"/>
    <property type="match status" value="1"/>
</dbReference>
<dbReference type="STRING" id="981222.Cabther_A0873"/>
<dbReference type="KEGG" id="ctm:Cabther_A0873"/>
<dbReference type="PANTHER" id="PTHR43197:SF1">
    <property type="entry name" value="UTP--GLUCOSE-1-PHOSPHATE URIDYLYLTRANSFERASE"/>
    <property type="match status" value="1"/>
</dbReference>
<evidence type="ECO:0000256" key="2">
    <source>
        <dbReference type="ARBA" id="ARBA00012415"/>
    </source>
</evidence>
<dbReference type="NCBIfam" id="TIGR01099">
    <property type="entry name" value="galU"/>
    <property type="match status" value="1"/>
</dbReference>
<evidence type="ECO:0000313" key="10">
    <source>
        <dbReference type="Proteomes" id="UP000006791"/>
    </source>
</evidence>
<protein>
    <recommendedName>
        <fullName evidence="3 7">UTP--glucose-1-phosphate uridylyltransferase</fullName>
        <ecNumber evidence="2 7">2.7.7.9</ecNumber>
    </recommendedName>
    <alternativeName>
        <fullName evidence="7">UDP-glucose pyrophosphorylase</fullName>
    </alternativeName>
</protein>
<keyword evidence="10" id="KW-1185">Reference proteome</keyword>
<dbReference type="AlphaFoldDB" id="G2LEG7"/>
<dbReference type="GO" id="GO:0006011">
    <property type="term" value="P:UDP-alpha-D-glucose metabolic process"/>
    <property type="evidence" value="ECO:0007669"/>
    <property type="project" value="InterPro"/>
</dbReference>
<sequence>MNTKAVSGLVSHIVADRIRKLAATDSLRTITMRKIRKAIFPAAGLGTRFLPATKAQPKEMLPLVDKPLIQYGIEEAILSGIEQVIIVTGRGKNAIEDHFDISFELEHLLREKGKLDLLEQVQEISKINVSYVRQKQALGLGHAVLVARELVGDEPFAVILGDDIVDSKVPCLRQMIEVYERYGRSVIGTARVEGEAISRFGVLAVDPIEDRVYKIRDMVEKPPFAEAPSNLAIIGRYILMPEIFDVLEKTPKGAGGEIQLTDAMRLLLKEQAMYAHEFHGVRHDAGDKLGFLIATVEFALQRPDLGPEFRAYLKSLTL</sequence>
<keyword evidence="4 7" id="KW-0808">Transferase</keyword>
<dbReference type="InterPro" id="IPR005771">
    <property type="entry name" value="GalU_uridylyltTrfase_bac/arc"/>
</dbReference>
<evidence type="ECO:0000256" key="7">
    <source>
        <dbReference type="RuleBase" id="RU361259"/>
    </source>
</evidence>
<dbReference type="InterPro" id="IPR005835">
    <property type="entry name" value="NTP_transferase_dom"/>
</dbReference>
<evidence type="ECO:0000256" key="3">
    <source>
        <dbReference type="ARBA" id="ARBA00019048"/>
    </source>
</evidence>
<keyword evidence="5 7" id="KW-0548">Nucleotidyltransferase</keyword>
<dbReference type="HOGENOM" id="CLU_029499_1_2_0"/>
<dbReference type="SUPFAM" id="SSF53448">
    <property type="entry name" value="Nucleotide-diphospho-sugar transferases"/>
    <property type="match status" value="1"/>
</dbReference>
<dbReference type="InterPro" id="IPR029044">
    <property type="entry name" value="Nucleotide-diphossugar_trans"/>
</dbReference>
<comment type="similarity">
    <text evidence="1 7">Belongs to the UDPGP type 2 family.</text>
</comment>
<accession>G2LEG7</accession>
<evidence type="ECO:0000259" key="8">
    <source>
        <dbReference type="Pfam" id="PF00483"/>
    </source>
</evidence>
<evidence type="ECO:0000256" key="5">
    <source>
        <dbReference type="ARBA" id="ARBA00022695"/>
    </source>
</evidence>
<dbReference type="GO" id="GO:0003983">
    <property type="term" value="F:UTP:glucose-1-phosphate uridylyltransferase activity"/>
    <property type="evidence" value="ECO:0007669"/>
    <property type="project" value="UniProtKB-EC"/>
</dbReference>
<dbReference type="Gene3D" id="3.90.550.10">
    <property type="entry name" value="Spore Coat Polysaccharide Biosynthesis Protein SpsA, Chain A"/>
    <property type="match status" value="1"/>
</dbReference>
<dbReference type="Proteomes" id="UP000006791">
    <property type="component" value="Chromosome 1"/>
</dbReference>
<evidence type="ECO:0000256" key="6">
    <source>
        <dbReference type="ARBA" id="ARBA00048128"/>
    </source>
</evidence>
<dbReference type="Pfam" id="PF00483">
    <property type="entry name" value="NTP_transferase"/>
    <property type="match status" value="1"/>
</dbReference>
<dbReference type="EMBL" id="CP002514">
    <property type="protein sequence ID" value="AEP11630.1"/>
    <property type="molecule type" value="Genomic_DNA"/>
</dbReference>
<organism evidence="9 10">
    <name type="scientific">Chloracidobacterium thermophilum (strain B)</name>
    <dbReference type="NCBI Taxonomy" id="981222"/>
    <lineage>
        <taxon>Bacteria</taxon>
        <taxon>Pseudomonadati</taxon>
        <taxon>Acidobacteriota</taxon>
        <taxon>Terriglobia</taxon>
        <taxon>Terriglobales</taxon>
        <taxon>Acidobacteriaceae</taxon>
        <taxon>Chloracidobacterium</taxon>
    </lineage>
</organism>
<dbReference type="EC" id="2.7.7.9" evidence="2 7"/>
<gene>
    <name evidence="9" type="ordered locus">Cabther_A0873</name>
</gene>
<evidence type="ECO:0000313" key="9">
    <source>
        <dbReference type="EMBL" id="AEP11630.1"/>
    </source>
</evidence>
<reference evidence="9 10" key="1">
    <citation type="journal article" date="2012" name="Environ. Microbiol.">
        <title>Complete genome of Candidatus Chloracidobacterium thermophilum, a chlorophyll-based photoheterotroph belonging to the phylum Acidobacteria.</title>
        <authorList>
            <person name="Garcia Costas A.M."/>
            <person name="Liu Z."/>
            <person name="Tomsho L.P."/>
            <person name="Schuster S.C."/>
            <person name="Ward D.M."/>
            <person name="Bryant D.A."/>
        </authorList>
    </citation>
    <scope>NUCLEOTIDE SEQUENCE [LARGE SCALE GENOMIC DNA]</scope>
    <source>
        <strain evidence="9 10">B</strain>
    </source>
</reference>
<proteinExistence type="inferred from homology"/>
<evidence type="ECO:0000256" key="4">
    <source>
        <dbReference type="ARBA" id="ARBA00022679"/>
    </source>
</evidence>
<evidence type="ECO:0000256" key="1">
    <source>
        <dbReference type="ARBA" id="ARBA00006890"/>
    </source>
</evidence>
<dbReference type="CDD" id="cd02541">
    <property type="entry name" value="UGPase_prokaryotic"/>
    <property type="match status" value="1"/>
</dbReference>
<comment type="catalytic activity">
    <reaction evidence="6 7">
        <text>alpha-D-glucose 1-phosphate + UTP + H(+) = UDP-alpha-D-glucose + diphosphate</text>
        <dbReference type="Rhea" id="RHEA:19889"/>
        <dbReference type="ChEBI" id="CHEBI:15378"/>
        <dbReference type="ChEBI" id="CHEBI:33019"/>
        <dbReference type="ChEBI" id="CHEBI:46398"/>
        <dbReference type="ChEBI" id="CHEBI:58601"/>
        <dbReference type="ChEBI" id="CHEBI:58885"/>
        <dbReference type="EC" id="2.7.7.9"/>
    </reaction>
</comment>
<feature type="domain" description="Nucleotidyl transferase" evidence="8">
    <location>
        <begin position="38"/>
        <end position="286"/>
    </location>
</feature>
<name>G2LEG7_CHLTF</name>